<evidence type="ECO:0000313" key="2">
    <source>
        <dbReference type="EMBL" id="KAJ6257589.1"/>
    </source>
</evidence>
<reference evidence="2" key="1">
    <citation type="submission" date="2023-01" db="EMBL/GenBank/DDBJ databases">
        <title>The chitinases involved in constricting ring structure development in the nematode-trapping fungus Drechslerella dactyloides.</title>
        <authorList>
            <person name="Wang R."/>
            <person name="Zhang L."/>
            <person name="Tang P."/>
            <person name="Li S."/>
            <person name="Liang L."/>
        </authorList>
    </citation>
    <scope>NUCLEOTIDE SEQUENCE</scope>
    <source>
        <strain evidence="2">YMF1.00031</strain>
    </source>
</reference>
<evidence type="ECO:0000256" key="1">
    <source>
        <dbReference type="SAM" id="MobiDB-lite"/>
    </source>
</evidence>
<accession>A0AAD6NGQ0</accession>
<dbReference type="Proteomes" id="UP001221413">
    <property type="component" value="Unassembled WGS sequence"/>
</dbReference>
<evidence type="ECO:0000313" key="3">
    <source>
        <dbReference type="Proteomes" id="UP001221413"/>
    </source>
</evidence>
<feature type="compositionally biased region" description="Low complexity" evidence="1">
    <location>
        <begin position="79"/>
        <end position="88"/>
    </location>
</feature>
<dbReference type="EMBL" id="JAQGDS010000010">
    <property type="protein sequence ID" value="KAJ6257589.1"/>
    <property type="molecule type" value="Genomic_DNA"/>
</dbReference>
<organism evidence="2 3">
    <name type="scientific">Drechslerella dactyloides</name>
    <name type="common">Nematode-trapping fungus</name>
    <name type="synonym">Arthrobotrys dactyloides</name>
    <dbReference type="NCBI Taxonomy" id="74499"/>
    <lineage>
        <taxon>Eukaryota</taxon>
        <taxon>Fungi</taxon>
        <taxon>Dikarya</taxon>
        <taxon>Ascomycota</taxon>
        <taxon>Pezizomycotina</taxon>
        <taxon>Orbiliomycetes</taxon>
        <taxon>Orbiliales</taxon>
        <taxon>Orbiliaceae</taxon>
        <taxon>Drechslerella</taxon>
    </lineage>
</organism>
<proteinExistence type="predicted"/>
<feature type="region of interest" description="Disordered" evidence="1">
    <location>
        <begin position="1"/>
        <end position="88"/>
    </location>
</feature>
<dbReference type="AlphaFoldDB" id="A0AAD6NGQ0"/>
<keyword evidence="3" id="KW-1185">Reference proteome</keyword>
<protein>
    <submittedName>
        <fullName evidence="2">Uncharacterized protein</fullName>
    </submittedName>
</protein>
<gene>
    <name evidence="2" type="ORF">Dda_7374</name>
</gene>
<name>A0AAD6NGQ0_DREDA</name>
<comment type="caution">
    <text evidence="2">The sequence shown here is derived from an EMBL/GenBank/DDBJ whole genome shotgun (WGS) entry which is preliminary data.</text>
</comment>
<feature type="compositionally biased region" description="Low complexity" evidence="1">
    <location>
        <begin position="40"/>
        <end position="50"/>
    </location>
</feature>
<sequence length="275" mass="28958">MSLTSFLNKIEQKALGGSSQPAPPNPQYGYPPAQAPPPNNHYNNPPAAGPQYGNPPPMNAYYGNQPQHAPAQSGYHGNPAPQSAPAAPTATRTFNLTSSLSGSTVTVTDASTEQTVWVLCYPPTSAYSNKTGKPNSGVDRELHDGGKDGAFLGGIKLSETTGKASIRVGDNEQKLKNQSMGSRSGFVAPDGRDCEWRPGGEKGAYRLLDSSGRELASFEPYGGMTSSKVGQMEVQTGPGEGFVKMAFLSLNALLERKAEEKIGKEVLKAVIGIST</sequence>